<evidence type="ECO:0000313" key="1">
    <source>
        <dbReference type="EMBL" id="QHS89473.1"/>
    </source>
</evidence>
<organism evidence="1">
    <name type="scientific">viral metagenome</name>
    <dbReference type="NCBI Taxonomy" id="1070528"/>
    <lineage>
        <taxon>unclassified sequences</taxon>
        <taxon>metagenomes</taxon>
        <taxon>organismal metagenomes</taxon>
    </lineage>
</organism>
<dbReference type="EMBL" id="MN739110">
    <property type="protein sequence ID" value="QHS89473.1"/>
    <property type="molecule type" value="Genomic_DNA"/>
</dbReference>
<reference evidence="1" key="1">
    <citation type="journal article" date="2020" name="Nature">
        <title>Giant virus diversity and host interactions through global metagenomics.</title>
        <authorList>
            <person name="Schulz F."/>
            <person name="Roux S."/>
            <person name="Paez-Espino D."/>
            <person name="Jungbluth S."/>
            <person name="Walsh D.A."/>
            <person name="Denef V.J."/>
            <person name="McMahon K.D."/>
            <person name="Konstantinidis K.T."/>
            <person name="Eloe-Fadrosh E.A."/>
            <person name="Kyrpides N.C."/>
            <person name="Woyke T."/>
        </authorList>
    </citation>
    <scope>NUCLEOTIDE SEQUENCE</scope>
    <source>
        <strain evidence="1">GVMAG-M-3300010158-60</strain>
    </source>
</reference>
<accession>A0A6C0BDK4</accession>
<dbReference type="AlphaFoldDB" id="A0A6C0BDK4"/>
<proteinExistence type="predicted"/>
<name>A0A6C0BDK4_9ZZZZ</name>
<sequence length="162" mass="17435">MSSTQSSLAKRVTNNYVVIPTWSDGDTYSGVYMITADGVAQWASDNALFLSVAGNTYTTTPANFYNLMIHTGNGIWTDKYYSLPDYGYLNPGVVLTDLGKDIYVGVSGEANILHLRLMQTPGTLANLGKGGWVGYVVVETNASDIFTDNTGNTLPCVSVARL</sequence>
<protein>
    <submittedName>
        <fullName evidence="1">Uncharacterized protein</fullName>
    </submittedName>
</protein>